<keyword evidence="4" id="KW-0238">DNA-binding</keyword>
<dbReference type="AlphaFoldDB" id="A0A0T6LKK4"/>
<dbReference type="Pfam" id="PF08281">
    <property type="entry name" value="Sigma70_r4_2"/>
    <property type="match status" value="1"/>
</dbReference>
<feature type="region of interest" description="Disordered" evidence="6">
    <location>
        <begin position="159"/>
        <end position="191"/>
    </location>
</feature>
<dbReference type="Pfam" id="PF04542">
    <property type="entry name" value="Sigma70_r2"/>
    <property type="match status" value="1"/>
</dbReference>
<proteinExistence type="inferred from homology"/>
<dbReference type="InterPro" id="IPR013324">
    <property type="entry name" value="RNA_pol_sigma_r3/r4-like"/>
</dbReference>
<evidence type="ECO:0000313" key="10">
    <source>
        <dbReference type="Proteomes" id="UP000050867"/>
    </source>
</evidence>
<dbReference type="eggNOG" id="COG1595">
    <property type="taxonomic scope" value="Bacteria"/>
</dbReference>
<organism evidence="9 10">
    <name type="scientific">Wenjunlia vitaminophila</name>
    <name type="common">Streptomyces vitaminophilus</name>
    <dbReference type="NCBI Taxonomy" id="76728"/>
    <lineage>
        <taxon>Bacteria</taxon>
        <taxon>Bacillati</taxon>
        <taxon>Actinomycetota</taxon>
        <taxon>Actinomycetes</taxon>
        <taxon>Kitasatosporales</taxon>
        <taxon>Streptomycetaceae</taxon>
        <taxon>Wenjunlia</taxon>
    </lineage>
</organism>
<dbReference type="GO" id="GO:0016987">
    <property type="term" value="F:sigma factor activity"/>
    <property type="evidence" value="ECO:0007669"/>
    <property type="project" value="UniProtKB-KW"/>
</dbReference>
<dbReference type="EMBL" id="LLZU01000039">
    <property type="protein sequence ID" value="KRV46415.1"/>
    <property type="molecule type" value="Genomic_DNA"/>
</dbReference>
<name>A0A0T6LKK4_WENVI</name>
<dbReference type="InterPro" id="IPR014284">
    <property type="entry name" value="RNA_pol_sigma-70_dom"/>
</dbReference>
<dbReference type="SUPFAM" id="SSF88659">
    <property type="entry name" value="Sigma3 and sigma4 domains of RNA polymerase sigma factors"/>
    <property type="match status" value="1"/>
</dbReference>
<keyword evidence="5" id="KW-0804">Transcription</keyword>
<evidence type="ECO:0000313" key="9">
    <source>
        <dbReference type="EMBL" id="KRV46415.1"/>
    </source>
</evidence>
<dbReference type="Gene3D" id="1.10.1740.10">
    <property type="match status" value="1"/>
</dbReference>
<evidence type="ECO:0000259" key="7">
    <source>
        <dbReference type="Pfam" id="PF04542"/>
    </source>
</evidence>
<accession>A0A0T6LKK4</accession>
<protein>
    <submittedName>
        <fullName evidence="9">RNA polymerase subunit sigma</fullName>
    </submittedName>
</protein>
<evidence type="ECO:0000256" key="3">
    <source>
        <dbReference type="ARBA" id="ARBA00023082"/>
    </source>
</evidence>
<dbReference type="InterPro" id="IPR013325">
    <property type="entry name" value="RNA_pol_sigma_r2"/>
</dbReference>
<dbReference type="Gene3D" id="1.10.10.10">
    <property type="entry name" value="Winged helix-like DNA-binding domain superfamily/Winged helix DNA-binding domain"/>
    <property type="match status" value="1"/>
</dbReference>
<keyword evidence="3" id="KW-0731">Sigma factor</keyword>
<dbReference type="PANTHER" id="PTHR43133:SF8">
    <property type="entry name" value="RNA POLYMERASE SIGMA FACTOR HI_1459-RELATED"/>
    <property type="match status" value="1"/>
</dbReference>
<reference evidence="9 10" key="1">
    <citation type="submission" date="2015-10" db="EMBL/GenBank/DDBJ databases">
        <title>Draft genome sequence of pyrrolomycin-producing Streptomyces vitaminophilus.</title>
        <authorList>
            <person name="Graham D.E."/>
            <person name="Mahan K.M."/>
            <person name="Klingeman D.M."/>
            <person name="Hettich R.L."/>
            <person name="Parry R.J."/>
        </authorList>
    </citation>
    <scope>NUCLEOTIDE SEQUENCE [LARGE SCALE GENOMIC DNA]</scope>
    <source>
        <strain evidence="9 10">ATCC 31673</strain>
    </source>
</reference>
<dbReference type="GO" id="GO:0006352">
    <property type="term" value="P:DNA-templated transcription initiation"/>
    <property type="evidence" value="ECO:0007669"/>
    <property type="project" value="InterPro"/>
</dbReference>
<dbReference type="InterPro" id="IPR007627">
    <property type="entry name" value="RNA_pol_sigma70_r2"/>
</dbReference>
<dbReference type="InterPro" id="IPR036388">
    <property type="entry name" value="WH-like_DNA-bd_sf"/>
</dbReference>
<keyword evidence="2" id="KW-0805">Transcription regulation</keyword>
<dbReference type="InterPro" id="IPR039425">
    <property type="entry name" value="RNA_pol_sigma-70-like"/>
</dbReference>
<feature type="domain" description="RNA polymerase sigma-70 region 2" evidence="7">
    <location>
        <begin position="5"/>
        <end position="73"/>
    </location>
</feature>
<evidence type="ECO:0000256" key="4">
    <source>
        <dbReference type="ARBA" id="ARBA00023125"/>
    </source>
</evidence>
<dbReference type="SUPFAM" id="SSF88946">
    <property type="entry name" value="Sigma2 domain of RNA polymerase sigma factors"/>
    <property type="match status" value="1"/>
</dbReference>
<feature type="domain" description="RNA polymerase sigma factor 70 region 4 type 2" evidence="8">
    <location>
        <begin position="106"/>
        <end position="158"/>
    </location>
</feature>
<keyword evidence="10" id="KW-1185">Reference proteome</keyword>
<dbReference type="GO" id="GO:0003677">
    <property type="term" value="F:DNA binding"/>
    <property type="evidence" value="ECO:0007669"/>
    <property type="project" value="UniProtKB-KW"/>
</dbReference>
<dbReference type="InterPro" id="IPR013249">
    <property type="entry name" value="RNA_pol_sigma70_r4_t2"/>
</dbReference>
<gene>
    <name evidence="9" type="ORF">AQ490_10905</name>
</gene>
<dbReference type="STRING" id="76728.AQ490_10905"/>
<evidence type="ECO:0000259" key="8">
    <source>
        <dbReference type="Pfam" id="PF08281"/>
    </source>
</evidence>
<dbReference type="Proteomes" id="UP000050867">
    <property type="component" value="Unassembled WGS sequence"/>
</dbReference>
<evidence type="ECO:0000256" key="5">
    <source>
        <dbReference type="ARBA" id="ARBA00023163"/>
    </source>
</evidence>
<evidence type="ECO:0000256" key="1">
    <source>
        <dbReference type="ARBA" id="ARBA00010641"/>
    </source>
</evidence>
<evidence type="ECO:0000256" key="6">
    <source>
        <dbReference type="SAM" id="MobiDB-lite"/>
    </source>
</evidence>
<dbReference type="PANTHER" id="PTHR43133">
    <property type="entry name" value="RNA POLYMERASE ECF-TYPE SIGMA FACTO"/>
    <property type="match status" value="1"/>
</dbReference>
<dbReference type="NCBIfam" id="TIGR02937">
    <property type="entry name" value="sigma70-ECF"/>
    <property type="match status" value="1"/>
</dbReference>
<comment type="caution">
    <text evidence="9">The sequence shown here is derived from an EMBL/GenBank/DDBJ whole genome shotgun (WGS) entry which is preliminary data.</text>
</comment>
<sequence>MFADFYRRHIDAVTRFLARRVEDPHAVADLTAEVFLAAIDSAHTYRPGLGSEIAWLYGIARNVASAERRRAAREAVMNERVCGRRLLDSDDIARLEDKLDAESEGRRLLRAISGLPEGERAVLELVAVDQLTVSEAAAALGIRQVTARVRLHRARRALRNTTEAEPAGPAERHGPPGPPPTASRGCVPGAAVSEAPTRLAFTARLAGREA</sequence>
<evidence type="ECO:0000256" key="2">
    <source>
        <dbReference type="ARBA" id="ARBA00023015"/>
    </source>
</evidence>
<comment type="similarity">
    <text evidence="1">Belongs to the sigma-70 factor family. ECF subfamily.</text>
</comment>